<dbReference type="GO" id="GO:0012505">
    <property type="term" value="C:endomembrane system"/>
    <property type="evidence" value="ECO:0007669"/>
    <property type="project" value="TreeGrafter"/>
</dbReference>
<organism evidence="2">
    <name type="scientific">Timema californicum</name>
    <name type="common">California timema</name>
    <name type="synonym">Walking stick</name>
    <dbReference type="NCBI Taxonomy" id="61474"/>
    <lineage>
        <taxon>Eukaryota</taxon>
        <taxon>Metazoa</taxon>
        <taxon>Ecdysozoa</taxon>
        <taxon>Arthropoda</taxon>
        <taxon>Hexapoda</taxon>
        <taxon>Insecta</taxon>
        <taxon>Pterygota</taxon>
        <taxon>Neoptera</taxon>
        <taxon>Polyneoptera</taxon>
        <taxon>Phasmatodea</taxon>
        <taxon>Timematodea</taxon>
        <taxon>Timematoidea</taxon>
        <taxon>Timematidae</taxon>
        <taxon>Timema</taxon>
    </lineage>
</organism>
<gene>
    <name evidence="2" type="ORF">TCMB3V08_LOCUS2800</name>
</gene>
<dbReference type="InterPro" id="IPR036928">
    <property type="entry name" value="AS_sf"/>
</dbReference>
<feature type="domain" description="Amidase" evidence="1">
    <location>
        <begin position="260"/>
        <end position="572"/>
    </location>
</feature>
<protein>
    <submittedName>
        <fullName evidence="2">(California timema) hypothetical protein</fullName>
    </submittedName>
</protein>
<dbReference type="PANTHER" id="PTHR43372:SF3">
    <property type="entry name" value="AT07710P-RELATED"/>
    <property type="match status" value="1"/>
</dbReference>
<dbReference type="SUPFAM" id="SSF75304">
    <property type="entry name" value="Amidase signature (AS) enzymes"/>
    <property type="match status" value="1"/>
</dbReference>
<name>A0A7R9J046_TIMCA</name>
<accession>A0A7R9J046</accession>
<proteinExistence type="predicted"/>
<dbReference type="Pfam" id="PF01425">
    <property type="entry name" value="Amidase"/>
    <property type="match status" value="1"/>
</dbReference>
<dbReference type="EMBL" id="OE179907">
    <property type="protein sequence ID" value="CAD7570087.1"/>
    <property type="molecule type" value="Genomic_DNA"/>
</dbReference>
<dbReference type="AlphaFoldDB" id="A0A7R9J046"/>
<evidence type="ECO:0000259" key="1">
    <source>
        <dbReference type="Pfam" id="PF01425"/>
    </source>
</evidence>
<dbReference type="InterPro" id="IPR052739">
    <property type="entry name" value="FAAH2"/>
</dbReference>
<dbReference type="Gene3D" id="3.90.1300.10">
    <property type="entry name" value="Amidase signature (AS) domain"/>
    <property type="match status" value="1"/>
</dbReference>
<dbReference type="InterPro" id="IPR023631">
    <property type="entry name" value="Amidase_dom"/>
</dbReference>
<dbReference type="PANTHER" id="PTHR43372">
    <property type="entry name" value="FATTY-ACID AMIDE HYDROLASE"/>
    <property type="match status" value="1"/>
</dbReference>
<evidence type="ECO:0000313" key="2">
    <source>
        <dbReference type="EMBL" id="CAD7570087.1"/>
    </source>
</evidence>
<reference evidence="2" key="1">
    <citation type="submission" date="2020-11" db="EMBL/GenBank/DDBJ databases">
        <authorList>
            <person name="Tran Van P."/>
        </authorList>
    </citation>
    <scope>NUCLEOTIDE SEQUENCE</scope>
</reference>
<sequence>MRSSIRRKVSFRNTKLEGTLSDEDVERRLKSDEATLANALVVLSSTAEDGEIEVRISVGKNHPPVHSTKIRTSISPSSAVELNTTSALANYATEAGIEKVELEEVNPHLRGGKVENHLGKTTLSSTDRDSNLDLPVLGGRAQHDKRLANALVVLSSTAEDGEIEVRISLANALVVLSSTAEDGEIEVRTSDQPDPLEMEFLLRLFGAVQLLLHCIITPLISLWVRNKVIRRPPPIKNPLLERSATYLARKIRSGELRSEDVVISFIERVNAVNAYFNTVVQDRFPAALKEARDVDELIASKTKTMEQLEFETPFLGVPVTIKESCALKGMSHCVGSIPRIGIKADADGGAVRAIRKSGAIPIAVTNTPELCLSFETNNLVTGRTNNPYDCRRTCGGSSGGEAVMVSSGSSVISVSSDIAGSIRIPAMFNGVFGHKPTPGYVPITGHFPNATDPTFDKLLVVGPITRYSEDLRPMLKVMAGDSAGKLRLDEKVDMSKLKVFFMDEAGYSVVSVSVEREIKNLIHKAAKCLNNKYGVPVEPGNFKEMEESVEMSCAVYFSLEGIPHILRNDSNPKESANIYVELLKSLFGFSRYSMQAISFYLLQSFNAFMSKDKIPVELEEVNPHLRGGWVENHLEKNTPSSPDRDSNLDLPVLGGRAQHDSREVLGDNGVFLYPTHPTAAYYHGQSFTRTAGIMYSMIFNVLGLPSTHVPMGLNKKGLPIGIQEKPTPVHPTEIRTSVSPSSAVELNMTSALANYATEAGVKLLGYSTRCSDLLVIPFSRFSFLPSPCVVAGPHQDRLCLAVAEVLEQEFGGWVPPPSS</sequence>